<organism evidence="8 9">
    <name type="scientific">Cohnella nanjingensis</name>
    <dbReference type="NCBI Taxonomy" id="1387779"/>
    <lineage>
        <taxon>Bacteria</taxon>
        <taxon>Bacillati</taxon>
        <taxon>Bacillota</taxon>
        <taxon>Bacilli</taxon>
        <taxon>Bacillales</taxon>
        <taxon>Paenibacillaceae</taxon>
        <taxon>Cohnella</taxon>
    </lineage>
</organism>
<dbReference type="Gene3D" id="3.30.920.30">
    <property type="entry name" value="Hypothetical protein"/>
    <property type="match status" value="1"/>
</dbReference>
<keyword evidence="4" id="KW-0255">Endonuclease</keyword>
<evidence type="ECO:0000313" key="9">
    <source>
        <dbReference type="Proteomes" id="UP000547209"/>
    </source>
</evidence>
<dbReference type="AlphaFoldDB" id="A0A7X0RT43"/>
<protein>
    <submittedName>
        <fullName evidence="8">Type II toxin-antitoxin system HicA family toxin</fullName>
    </submittedName>
</protein>
<evidence type="ECO:0000256" key="1">
    <source>
        <dbReference type="ARBA" id="ARBA00006620"/>
    </source>
</evidence>
<dbReference type="GO" id="GO:0004519">
    <property type="term" value="F:endonuclease activity"/>
    <property type="evidence" value="ECO:0007669"/>
    <property type="project" value="UniProtKB-KW"/>
</dbReference>
<evidence type="ECO:0000256" key="3">
    <source>
        <dbReference type="ARBA" id="ARBA00022722"/>
    </source>
</evidence>
<keyword evidence="2" id="KW-1277">Toxin-antitoxin system</keyword>
<dbReference type="InterPro" id="IPR012933">
    <property type="entry name" value="HicA_mRNA_interferase"/>
</dbReference>
<proteinExistence type="inferred from homology"/>
<name>A0A7X0RT43_9BACL</name>
<gene>
    <name evidence="8" type="ORF">H7C19_20330</name>
</gene>
<dbReference type="GO" id="GO:0003729">
    <property type="term" value="F:mRNA binding"/>
    <property type="evidence" value="ECO:0007669"/>
    <property type="project" value="InterPro"/>
</dbReference>
<dbReference type="GO" id="GO:0016787">
    <property type="term" value="F:hydrolase activity"/>
    <property type="evidence" value="ECO:0007669"/>
    <property type="project" value="UniProtKB-KW"/>
</dbReference>
<dbReference type="Proteomes" id="UP000547209">
    <property type="component" value="Unassembled WGS sequence"/>
</dbReference>
<comment type="similarity">
    <text evidence="1">Belongs to the HicA mRNA interferase family.</text>
</comment>
<dbReference type="RefSeq" id="WP_185670876.1">
    <property type="nucleotide sequence ID" value="NZ_JACJVP010000032.1"/>
</dbReference>
<dbReference type="InterPro" id="IPR038570">
    <property type="entry name" value="HicA_sf"/>
</dbReference>
<reference evidence="8 9" key="1">
    <citation type="submission" date="2020-08" db="EMBL/GenBank/DDBJ databases">
        <title>Cohnella phylogeny.</title>
        <authorList>
            <person name="Dunlap C."/>
        </authorList>
    </citation>
    <scope>NUCLEOTIDE SEQUENCE [LARGE SCALE GENOMIC DNA]</scope>
    <source>
        <strain evidence="8 9">DSM 28246</strain>
    </source>
</reference>
<keyword evidence="3" id="KW-0540">Nuclease</keyword>
<keyword evidence="6" id="KW-0694">RNA-binding</keyword>
<evidence type="ECO:0000256" key="2">
    <source>
        <dbReference type="ARBA" id="ARBA00022649"/>
    </source>
</evidence>
<evidence type="ECO:0000313" key="8">
    <source>
        <dbReference type="EMBL" id="MBB6673033.1"/>
    </source>
</evidence>
<keyword evidence="7" id="KW-0346">Stress response</keyword>
<accession>A0A7X0RT43</accession>
<keyword evidence="5" id="KW-0378">Hydrolase</keyword>
<evidence type="ECO:0000256" key="5">
    <source>
        <dbReference type="ARBA" id="ARBA00022801"/>
    </source>
</evidence>
<dbReference type="SUPFAM" id="SSF54786">
    <property type="entry name" value="YcfA/nrd intein domain"/>
    <property type="match status" value="1"/>
</dbReference>
<comment type="caution">
    <text evidence="8">The sequence shown here is derived from an EMBL/GenBank/DDBJ whole genome shotgun (WGS) entry which is preliminary data.</text>
</comment>
<keyword evidence="9" id="KW-1185">Reference proteome</keyword>
<dbReference type="EMBL" id="JACJVP010000032">
    <property type="protein sequence ID" value="MBB6673033.1"/>
    <property type="molecule type" value="Genomic_DNA"/>
</dbReference>
<evidence type="ECO:0000256" key="7">
    <source>
        <dbReference type="ARBA" id="ARBA00023016"/>
    </source>
</evidence>
<sequence>MKAYSSRELIKLIEDDGWYFDYARGDHHYFKHPTKPGKVTVPHPKKDFPIKTLLNILKSAGVEG</sequence>
<evidence type="ECO:0000256" key="6">
    <source>
        <dbReference type="ARBA" id="ARBA00022884"/>
    </source>
</evidence>
<evidence type="ECO:0000256" key="4">
    <source>
        <dbReference type="ARBA" id="ARBA00022759"/>
    </source>
</evidence>
<dbReference type="Pfam" id="PF07927">
    <property type="entry name" value="HicA_toxin"/>
    <property type="match status" value="1"/>
</dbReference>